<feature type="non-terminal residue" evidence="6">
    <location>
        <position position="1"/>
    </location>
</feature>
<evidence type="ECO:0000256" key="3">
    <source>
        <dbReference type="ARBA" id="ARBA00022723"/>
    </source>
</evidence>
<evidence type="ECO:0000256" key="5">
    <source>
        <dbReference type="ARBA" id="ARBA00023004"/>
    </source>
</evidence>
<comment type="caution">
    <text evidence="6">The sequence shown here is derived from an EMBL/GenBank/DDBJ whole genome shotgun (WGS) entry which is preliminary data.</text>
</comment>
<protein>
    <recommendedName>
        <fullName evidence="9">Cytochrome P450</fullName>
    </recommendedName>
</protein>
<evidence type="ECO:0000256" key="2">
    <source>
        <dbReference type="ARBA" id="ARBA00022617"/>
    </source>
</evidence>
<dbReference type="PANTHER" id="PTHR24302">
    <property type="entry name" value="CYTOCHROME P450 FAMILY 3"/>
    <property type="match status" value="1"/>
</dbReference>
<keyword evidence="3" id="KW-0479">Metal-binding</keyword>
<proteinExistence type="inferred from homology"/>
<dbReference type="InterPro" id="IPR050705">
    <property type="entry name" value="Cytochrome_P450_3A"/>
</dbReference>
<dbReference type="InterPro" id="IPR001128">
    <property type="entry name" value="Cyt_P450"/>
</dbReference>
<dbReference type="GO" id="GO:0008395">
    <property type="term" value="F:steroid hydroxylase activity"/>
    <property type="evidence" value="ECO:0007669"/>
    <property type="project" value="TreeGrafter"/>
</dbReference>
<dbReference type="Pfam" id="PF00067">
    <property type="entry name" value="p450"/>
    <property type="match status" value="1"/>
</dbReference>
<dbReference type="InterPro" id="IPR036396">
    <property type="entry name" value="Cyt_P450_sf"/>
</dbReference>
<evidence type="ECO:0000313" key="6">
    <source>
        <dbReference type="EMBL" id="CAF1588688.1"/>
    </source>
</evidence>
<dbReference type="AlphaFoldDB" id="A0A8S2G0L7"/>
<dbReference type="GO" id="GO:0005506">
    <property type="term" value="F:iron ion binding"/>
    <property type="evidence" value="ECO:0007669"/>
    <property type="project" value="InterPro"/>
</dbReference>
<dbReference type="Gene3D" id="1.10.630.10">
    <property type="entry name" value="Cytochrome P450"/>
    <property type="match status" value="1"/>
</dbReference>
<dbReference type="PANTHER" id="PTHR24302:SF15">
    <property type="entry name" value="FATTY-ACID PEROXYGENASE"/>
    <property type="match status" value="1"/>
</dbReference>
<sequence>MFQNYWCHISISLSIDESYEFLVRCAFGVDTDMQTDTENIYLKHTNNYFSPKYNKLPILKLRFLIPEIDSLLCKILDKINLVKRTIKRFIPSIEDDDRSWLYSRIQDVIEMRSEKAKQRIDLLQLLLDAATKNKIMEEADHESEMLSYNEVKTNIHLFMLAGYETTATALAYCTYVLANHLTIQRKVQAEIDQYIGVIERKEQNPDYDLVNRMEYLDLFIREVLRMYPIPLAVFNRRCVNETTVCGYKIAK</sequence>
<keyword evidence="2" id="KW-0349">Heme</keyword>
<accession>A0A8S2G0L7</accession>
<gene>
    <name evidence="6" type="ORF">OVA965_LOCUS41425</name>
    <name evidence="7" type="ORF">TMI583_LOCUS43068</name>
</gene>
<dbReference type="SUPFAM" id="SSF48264">
    <property type="entry name" value="Cytochrome P450"/>
    <property type="match status" value="1"/>
</dbReference>
<evidence type="ECO:0000256" key="4">
    <source>
        <dbReference type="ARBA" id="ARBA00023002"/>
    </source>
</evidence>
<reference evidence="6" key="1">
    <citation type="submission" date="2021-02" db="EMBL/GenBank/DDBJ databases">
        <authorList>
            <person name="Nowell W R."/>
        </authorList>
    </citation>
    <scope>NUCLEOTIDE SEQUENCE</scope>
</reference>
<dbReference type="Proteomes" id="UP000677228">
    <property type="component" value="Unassembled WGS sequence"/>
</dbReference>
<evidence type="ECO:0000256" key="1">
    <source>
        <dbReference type="ARBA" id="ARBA00010617"/>
    </source>
</evidence>
<dbReference type="Proteomes" id="UP000682733">
    <property type="component" value="Unassembled WGS sequence"/>
</dbReference>
<dbReference type="EMBL" id="CAJOBA010070988">
    <property type="protein sequence ID" value="CAF4391623.1"/>
    <property type="molecule type" value="Genomic_DNA"/>
</dbReference>
<dbReference type="GO" id="GO:0020037">
    <property type="term" value="F:heme binding"/>
    <property type="evidence" value="ECO:0007669"/>
    <property type="project" value="InterPro"/>
</dbReference>
<evidence type="ECO:0008006" key="9">
    <source>
        <dbReference type="Google" id="ProtNLM"/>
    </source>
</evidence>
<keyword evidence="5" id="KW-0408">Iron</keyword>
<evidence type="ECO:0000313" key="7">
    <source>
        <dbReference type="EMBL" id="CAF4391623.1"/>
    </source>
</evidence>
<dbReference type="GO" id="GO:0016705">
    <property type="term" value="F:oxidoreductase activity, acting on paired donors, with incorporation or reduction of molecular oxygen"/>
    <property type="evidence" value="ECO:0007669"/>
    <property type="project" value="InterPro"/>
</dbReference>
<name>A0A8S2G0L7_9BILA</name>
<dbReference type="EMBL" id="CAJNOK010047653">
    <property type="protein sequence ID" value="CAF1588688.1"/>
    <property type="molecule type" value="Genomic_DNA"/>
</dbReference>
<comment type="similarity">
    <text evidence="1">Belongs to the cytochrome P450 family.</text>
</comment>
<evidence type="ECO:0000313" key="8">
    <source>
        <dbReference type="Proteomes" id="UP000677228"/>
    </source>
</evidence>
<organism evidence="6 8">
    <name type="scientific">Didymodactylos carnosus</name>
    <dbReference type="NCBI Taxonomy" id="1234261"/>
    <lineage>
        <taxon>Eukaryota</taxon>
        <taxon>Metazoa</taxon>
        <taxon>Spiralia</taxon>
        <taxon>Gnathifera</taxon>
        <taxon>Rotifera</taxon>
        <taxon>Eurotatoria</taxon>
        <taxon>Bdelloidea</taxon>
        <taxon>Philodinida</taxon>
        <taxon>Philodinidae</taxon>
        <taxon>Didymodactylos</taxon>
    </lineage>
</organism>
<keyword evidence="4" id="KW-0560">Oxidoreductase</keyword>
<dbReference type="PRINTS" id="PR00385">
    <property type="entry name" value="P450"/>
</dbReference>